<evidence type="ECO:0000256" key="5">
    <source>
        <dbReference type="ARBA" id="ARBA00022490"/>
    </source>
</evidence>
<dbReference type="PANTHER" id="PTHR12596">
    <property type="entry name" value="EXPORTIN 4,7-RELATED"/>
    <property type="match status" value="1"/>
</dbReference>
<dbReference type="EMBL" id="CAXAMM010011562">
    <property type="protein sequence ID" value="CAK9026515.1"/>
    <property type="molecule type" value="Genomic_DNA"/>
</dbReference>
<keyword evidence="4" id="KW-0813">Transport</keyword>
<dbReference type="InterPro" id="IPR011989">
    <property type="entry name" value="ARM-like"/>
</dbReference>
<evidence type="ECO:0000256" key="7">
    <source>
        <dbReference type="ARBA" id="ARBA00023242"/>
    </source>
</evidence>
<evidence type="ECO:0000313" key="10">
    <source>
        <dbReference type="Proteomes" id="UP001642464"/>
    </source>
</evidence>
<sequence>MDRAVWMQVLQAVAVMWKRGWLDKDDQGLDHAKKELFDQIGQLLKVEGGDLCVSQVVGLRLLEALVTEFSSSKASAVGLSFAFHRACHESFERAGLRESCLLALGLLTQIAPQAQASTFELSGVRLEAVRACLAVLDTCLLWDFRLGDGSGKSASRTFKSDSAMGQQREHLLFKTGSNIRPGEAWRSVLVESDLLAELCRLYHATKTAAIRFPERGADEIPHVIRQLLAHLASVNGAVFADEAQKISFVGRLLEASLFGIVAQPIAPMDVAAGLSQTFDTTTHKTDVNEALCAASSAEYLDMCSFLAHLVSNVGVETLIKLPFSRILEALLALSRHLLEGAALNASRGASAAQQQAGRVHDEDEDIDNSWLMEAFAHLLEIWGALVEWVRATEDALLRSGVEQHQQQPDPARENAVRLVRGFATPLYKVYVEKRLVMARFSMEREEKETFNEDELAEDPSALDDHLLGVTALGRVEPLPSIELLSAVLEQYSSRLSSCASAPANESTTSEIGKLSEELFWVVMLAAYLLADTGEGERPMIPNRILRLSKSFVDQATQLHPANLTLEQAKQDPVVKLSWMILGLVEFEAERVRASQGADERVSPLLSEKLLIALTRWSMTYLFPEHGLYEPMGRKAIKQGLPQSIELSFGPNAQGTQVLDFLVKSAGTYLSNWGTESHVNKEGLALLRAIVENEATKGVLLKMASWQALFQAHIASVGHPTWAPLNGLTSEGQGALAEILLKSLEVSRSADEGQRGQALQHMRQLVAPVKQRLAAITAKLEAESQVPKGRLVSSASSLQAPEQVQNLKRLMELCLGVVRAATSGPLAQWCREFTIDALLSSWTPISLAALVFLRDAPRSSAISGNAKELLSAILQLLGTFCEEQLTLTPSAQLNPVLESCNRMLQVYSEIRSANVEMDEEAWANDLKAVLLILTQIAEREMLDLSDDIGGAPIGNTAVDVTPAAVVMRGVSLVFPLMTKDVLQYPGLAEQFFQLLTMMIDVYPNQVAALSPQMFSPIVQALEFGIADHRVGVSRKSFEALCSLAQFHATQTQGNPPQPGLGANLHPNGANSPSVLLLLLQTVFSFVVFQSFDSSLLNPAANAMLALIACEQEQFTPMVEQIIQNQQDPALRDRLSHAFTGLVRNNNIQLTFDRANLRKFQANLLTFVNEVRGFMRKN</sequence>
<evidence type="ECO:0000256" key="4">
    <source>
        <dbReference type="ARBA" id="ARBA00022448"/>
    </source>
</evidence>
<dbReference type="Gene3D" id="1.25.10.10">
    <property type="entry name" value="Leucine-rich Repeat Variant"/>
    <property type="match status" value="1"/>
</dbReference>
<dbReference type="SUPFAM" id="SSF48371">
    <property type="entry name" value="ARM repeat"/>
    <property type="match status" value="1"/>
</dbReference>
<dbReference type="InterPro" id="IPR044189">
    <property type="entry name" value="XPO4/7-like"/>
</dbReference>
<keyword evidence="6" id="KW-0653">Protein transport</keyword>
<keyword evidence="10" id="KW-1185">Reference proteome</keyword>
<evidence type="ECO:0000256" key="2">
    <source>
        <dbReference type="ARBA" id="ARBA00004496"/>
    </source>
</evidence>
<evidence type="ECO:0000256" key="3">
    <source>
        <dbReference type="ARBA" id="ARBA00009466"/>
    </source>
</evidence>
<evidence type="ECO:0000256" key="8">
    <source>
        <dbReference type="ARBA" id="ARBA00040444"/>
    </source>
</evidence>
<dbReference type="PANTHER" id="PTHR12596:SF1">
    <property type="entry name" value="EXPORTIN-4"/>
    <property type="match status" value="1"/>
</dbReference>
<keyword evidence="5" id="KW-0963">Cytoplasm</keyword>
<organism evidence="9 10">
    <name type="scientific">Durusdinium trenchii</name>
    <dbReference type="NCBI Taxonomy" id="1381693"/>
    <lineage>
        <taxon>Eukaryota</taxon>
        <taxon>Sar</taxon>
        <taxon>Alveolata</taxon>
        <taxon>Dinophyceae</taxon>
        <taxon>Suessiales</taxon>
        <taxon>Symbiodiniaceae</taxon>
        <taxon>Durusdinium</taxon>
    </lineage>
</organism>
<comment type="subcellular location">
    <subcellularLocation>
        <location evidence="2">Cytoplasm</location>
    </subcellularLocation>
    <subcellularLocation>
        <location evidence="1">Nucleus</location>
    </subcellularLocation>
</comment>
<protein>
    <recommendedName>
        <fullName evidence="8">Exportin-4</fullName>
    </recommendedName>
</protein>
<dbReference type="Proteomes" id="UP001642464">
    <property type="component" value="Unassembled WGS sequence"/>
</dbReference>
<comment type="similarity">
    <text evidence="3">Belongs to the exportin family.</text>
</comment>
<gene>
    <name evidence="9" type="ORF">SCF082_LOCUS17543</name>
</gene>
<dbReference type="InterPro" id="IPR016024">
    <property type="entry name" value="ARM-type_fold"/>
</dbReference>
<evidence type="ECO:0000256" key="6">
    <source>
        <dbReference type="ARBA" id="ARBA00022927"/>
    </source>
</evidence>
<proteinExistence type="inferred from homology"/>
<evidence type="ECO:0000256" key="1">
    <source>
        <dbReference type="ARBA" id="ARBA00004123"/>
    </source>
</evidence>
<accession>A0ABP0KIA0</accession>
<evidence type="ECO:0000313" key="9">
    <source>
        <dbReference type="EMBL" id="CAK9026515.1"/>
    </source>
</evidence>
<reference evidence="9 10" key="1">
    <citation type="submission" date="2024-02" db="EMBL/GenBank/DDBJ databases">
        <authorList>
            <person name="Chen Y."/>
            <person name="Shah S."/>
            <person name="Dougan E. K."/>
            <person name="Thang M."/>
            <person name="Chan C."/>
        </authorList>
    </citation>
    <scope>NUCLEOTIDE SEQUENCE [LARGE SCALE GENOMIC DNA]</scope>
</reference>
<keyword evidence="7" id="KW-0539">Nucleus</keyword>
<comment type="caution">
    <text evidence="9">The sequence shown here is derived from an EMBL/GenBank/DDBJ whole genome shotgun (WGS) entry which is preliminary data.</text>
</comment>
<name>A0ABP0KIA0_9DINO</name>